<dbReference type="GeneID" id="20223580"/>
<dbReference type="AlphaFoldDB" id="F0Y114"/>
<keyword evidence="7" id="KW-1185">Reference proteome</keyword>
<accession>F0Y114</accession>
<name>F0Y114_AURAN</name>
<dbReference type="PROSITE" id="PS50865">
    <property type="entry name" value="ZF_MYND_2"/>
    <property type="match status" value="1"/>
</dbReference>
<keyword evidence="3" id="KW-0862">Zinc</keyword>
<dbReference type="Pfam" id="PF01753">
    <property type="entry name" value="zf-MYND"/>
    <property type="match status" value="1"/>
</dbReference>
<dbReference type="EMBL" id="GL833122">
    <property type="protein sequence ID" value="EGB11308.1"/>
    <property type="molecule type" value="Genomic_DNA"/>
</dbReference>
<evidence type="ECO:0000313" key="6">
    <source>
        <dbReference type="EMBL" id="EGB11308.1"/>
    </source>
</evidence>
<keyword evidence="1" id="KW-0479">Metal-binding</keyword>
<dbReference type="Gene3D" id="6.10.140.2220">
    <property type="match status" value="1"/>
</dbReference>
<dbReference type="InterPro" id="IPR046341">
    <property type="entry name" value="SET_dom_sf"/>
</dbReference>
<keyword evidence="2 4" id="KW-0863">Zinc-finger</keyword>
<dbReference type="Proteomes" id="UP000002729">
    <property type="component" value="Unassembled WGS sequence"/>
</dbReference>
<dbReference type="InterPro" id="IPR002893">
    <property type="entry name" value="Znf_MYND"/>
</dbReference>
<evidence type="ECO:0000259" key="5">
    <source>
        <dbReference type="PROSITE" id="PS50865"/>
    </source>
</evidence>
<protein>
    <recommendedName>
        <fullName evidence="5">MYND-type domain-containing protein</fullName>
    </recommendedName>
</protein>
<gene>
    <name evidence="6" type="ORF">AURANDRAFT_61694</name>
</gene>
<dbReference type="SUPFAM" id="SSF82199">
    <property type="entry name" value="SET domain"/>
    <property type="match status" value="1"/>
</dbReference>
<evidence type="ECO:0000256" key="3">
    <source>
        <dbReference type="ARBA" id="ARBA00022833"/>
    </source>
</evidence>
<feature type="domain" description="MYND-type" evidence="5">
    <location>
        <begin position="578"/>
        <end position="615"/>
    </location>
</feature>
<dbReference type="PROSITE" id="PS01360">
    <property type="entry name" value="ZF_MYND_1"/>
    <property type="match status" value="1"/>
</dbReference>
<evidence type="ECO:0000256" key="4">
    <source>
        <dbReference type="PROSITE-ProRule" id="PRU00134"/>
    </source>
</evidence>
<evidence type="ECO:0000313" key="7">
    <source>
        <dbReference type="Proteomes" id="UP000002729"/>
    </source>
</evidence>
<sequence length="621" mass="68055">MMDDDDEPQEPTNREWALQQLAGAAGWECGKLARDDELGSLFVFHDGLATTAALKRKEEILGMLRWKYATDPFFSISSKLRLRLAGDGACQVVCVEAAGGGAPELLCSTRPVDAPMETSLPKKQGGHVFDAAKLGDIVFDIVKDEGVVVVDVELLFPVASDEPGCRAQLRSYLGILRALCDGHDHPEQYYFKTWPKPSHGEASSAVSWAADDVARLRGTSAHRLVSCGRRQLDAVAAIVERVIKRHYGAPLDLSKTQCDTVAELFSYVVLTFESRAFSEAFDDEIAEPGRLSKAAEQAAAEERRLASMPDTPDGLPPEAVDVWQMLAGVGKAPEPKRRGRVCVPLVDLFDGAPTGKHNASTQRNTLDGETVITMTTCAKISAKGDVLNAYGPNGAATMLFKYGFAPWGNGKHDGGPSFDATFICPSPAVYNGLDHLQQYGLELKGYTRARICDDGWRLGDPQIDDTPPMFEKFATLVLASENPEIFDLEDELPKHTVGASMLRLLRDQLRLYATTAKQDAELLHVDGLPAPQRVAASARLLERNVLLRWARRIHEKYDCDDDELDDFDRAAGPFSLPCQHCGWCLRTVLCSRCKAAPFCSNACLKAHWPVHKAVCKKASKK</sequence>
<dbReference type="OrthoDB" id="496827at2759"/>
<dbReference type="SUPFAM" id="SSF144232">
    <property type="entry name" value="HIT/MYND zinc finger-like"/>
    <property type="match status" value="1"/>
</dbReference>
<organism evidence="7">
    <name type="scientific">Aureococcus anophagefferens</name>
    <name type="common">Harmful bloom alga</name>
    <dbReference type="NCBI Taxonomy" id="44056"/>
    <lineage>
        <taxon>Eukaryota</taxon>
        <taxon>Sar</taxon>
        <taxon>Stramenopiles</taxon>
        <taxon>Ochrophyta</taxon>
        <taxon>Pelagophyceae</taxon>
        <taxon>Pelagomonadales</taxon>
        <taxon>Pelagomonadaceae</taxon>
        <taxon>Aureococcus</taxon>
    </lineage>
</organism>
<dbReference type="Gene3D" id="3.90.1410.10">
    <property type="entry name" value="set domain protein methyltransferase, domain 1"/>
    <property type="match status" value="1"/>
</dbReference>
<dbReference type="InParanoid" id="F0Y114"/>
<reference evidence="6 7" key="1">
    <citation type="journal article" date="2011" name="Proc. Natl. Acad. Sci. U.S.A.">
        <title>Niche of harmful alga Aureococcus anophagefferens revealed through ecogenomics.</title>
        <authorList>
            <person name="Gobler C.J."/>
            <person name="Berry D.L."/>
            <person name="Dyhrman S.T."/>
            <person name="Wilhelm S.W."/>
            <person name="Salamov A."/>
            <person name="Lobanov A.V."/>
            <person name="Zhang Y."/>
            <person name="Collier J.L."/>
            <person name="Wurch L.L."/>
            <person name="Kustka A.B."/>
            <person name="Dill B.D."/>
            <person name="Shah M."/>
            <person name="VerBerkmoes N.C."/>
            <person name="Kuo A."/>
            <person name="Terry A."/>
            <person name="Pangilinan J."/>
            <person name="Lindquist E.A."/>
            <person name="Lucas S."/>
            <person name="Paulsen I.T."/>
            <person name="Hattenrath-Lehmann T.K."/>
            <person name="Talmage S.C."/>
            <person name="Walker E.A."/>
            <person name="Koch F."/>
            <person name="Burson A.M."/>
            <person name="Marcoval M.A."/>
            <person name="Tang Y.Z."/>
            <person name="Lecleir G.R."/>
            <person name="Coyne K.J."/>
            <person name="Berg G.M."/>
            <person name="Bertrand E.M."/>
            <person name="Saito M.A."/>
            <person name="Gladyshev V.N."/>
            <person name="Grigoriev I.V."/>
        </authorList>
    </citation>
    <scope>NUCLEOTIDE SEQUENCE [LARGE SCALE GENOMIC DNA]</scope>
    <source>
        <strain evidence="7">CCMP 1984</strain>
    </source>
</reference>
<evidence type="ECO:0000256" key="2">
    <source>
        <dbReference type="ARBA" id="ARBA00022771"/>
    </source>
</evidence>
<dbReference type="KEGG" id="aaf:AURANDRAFT_61694"/>
<evidence type="ECO:0000256" key="1">
    <source>
        <dbReference type="ARBA" id="ARBA00022723"/>
    </source>
</evidence>
<dbReference type="GO" id="GO:0008270">
    <property type="term" value="F:zinc ion binding"/>
    <property type="evidence" value="ECO:0007669"/>
    <property type="project" value="UniProtKB-KW"/>
</dbReference>
<dbReference type="RefSeq" id="XP_009033690.1">
    <property type="nucleotide sequence ID" value="XM_009035442.1"/>
</dbReference>
<proteinExistence type="predicted"/>